<dbReference type="GO" id="GO:0007166">
    <property type="term" value="P:cell surface receptor signaling pathway"/>
    <property type="evidence" value="ECO:0007669"/>
    <property type="project" value="TreeGrafter"/>
</dbReference>
<evidence type="ECO:0000259" key="4">
    <source>
        <dbReference type="PROSITE" id="PS50835"/>
    </source>
</evidence>
<dbReference type="InterPro" id="IPR013783">
    <property type="entry name" value="Ig-like_fold"/>
</dbReference>
<evidence type="ECO:0000313" key="6">
    <source>
        <dbReference type="Proteomes" id="UP000246464"/>
    </source>
</evidence>
<dbReference type="GO" id="GO:0009897">
    <property type="term" value="C:external side of plasma membrane"/>
    <property type="evidence" value="ECO:0007669"/>
    <property type="project" value="TreeGrafter"/>
</dbReference>
<dbReference type="Gene3D" id="2.60.40.10">
    <property type="entry name" value="Immunoglobulins"/>
    <property type="match status" value="4"/>
</dbReference>
<proteinExistence type="predicted"/>
<evidence type="ECO:0000256" key="2">
    <source>
        <dbReference type="ARBA" id="ARBA00023157"/>
    </source>
</evidence>
<sequence length="434" mass="46562">MKTTLLFLLSLILRTSGESAMATVAPDTSQYFEYEQVIVLCEHSGSDQWTLWRYTTIGLQLSHCGSGWGSQTSSSCDLNAVKPQASGFYWCQSEHGHSSNVVNITITGQPVILQSPVRPVAEGHDVTLHCKTKTPLHNPTVDFYKDGALVRAEPTGHMTIHHVSKSDEGAYTCVVGGLEPSPPAWLLVADDLAPASLAATPDSSQLIEYDNLSLSCGDNSSSHGWSVKRFTSWGTPTSSGCVLQTVKQPDSAVYWCESPSRQRSNSVNVTVHDKPVVLLSPVLPVAAGDIVTLHCRTKNAPSSLPVAFYKDGSHVSDEPAAHMTIYDVSKSDEGAYTCDVRGLGRSPPGWLFVRDGAAAAAAPTPTVFTAIRCIVVSSPYLISTLLLVSRYRQRPAERSPTVSMAMTPPGVGVAGGLDGEYSDVTDDVTTEHHF</sequence>
<dbReference type="PROSITE" id="PS50835">
    <property type="entry name" value="IG_LIKE"/>
    <property type="match status" value="2"/>
</dbReference>
<dbReference type="InterPro" id="IPR050488">
    <property type="entry name" value="Ig_Fc_receptor"/>
</dbReference>
<name>A0A2U9B078_SCOMX</name>
<dbReference type="STRING" id="52904.ENSSMAP00000029056"/>
<keyword evidence="1 3" id="KW-0732">Signal</keyword>
<organism evidence="5 6">
    <name type="scientific">Scophthalmus maximus</name>
    <name type="common">Turbot</name>
    <name type="synonym">Psetta maxima</name>
    <dbReference type="NCBI Taxonomy" id="52904"/>
    <lineage>
        <taxon>Eukaryota</taxon>
        <taxon>Metazoa</taxon>
        <taxon>Chordata</taxon>
        <taxon>Craniata</taxon>
        <taxon>Vertebrata</taxon>
        <taxon>Euteleostomi</taxon>
        <taxon>Actinopterygii</taxon>
        <taxon>Neopterygii</taxon>
        <taxon>Teleostei</taxon>
        <taxon>Neoteleostei</taxon>
        <taxon>Acanthomorphata</taxon>
        <taxon>Carangaria</taxon>
        <taxon>Pleuronectiformes</taxon>
        <taxon>Pleuronectoidei</taxon>
        <taxon>Scophthalmidae</taxon>
        <taxon>Scophthalmus</taxon>
    </lineage>
</organism>
<accession>A0A2U9B078</accession>
<evidence type="ECO:0000256" key="3">
    <source>
        <dbReference type="SAM" id="SignalP"/>
    </source>
</evidence>
<dbReference type="EMBL" id="CP026244">
    <property type="protein sequence ID" value="AWO97332.1"/>
    <property type="molecule type" value="Genomic_DNA"/>
</dbReference>
<dbReference type="Pfam" id="PF13927">
    <property type="entry name" value="Ig_3"/>
    <property type="match status" value="2"/>
</dbReference>
<evidence type="ECO:0000313" key="5">
    <source>
        <dbReference type="EMBL" id="AWO97332.1"/>
    </source>
</evidence>
<feature type="domain" description="Ig-like" evidence="4">
    <location>
        <begin position="275"/>
        <end position="340"/>
    </location>
</feature>
<feature type="domain" description="Ig-like" evidence="4">
    <location>
        <begin position="110"/>
        <end position="175"/>
    </location>
</feature>
<reference evidence="5 6" key="1">
    <citation type="submission" date="2017-12" db="EMBL/GenBank/DDBJ databases">
        <title>Integrating genomic resources of turbot (Scophthalmus maximus) in depth evaluation of genetic and physical mapping variation across individuals.</title>
        <authorList>
            <person name="Martinez P."/>
        </authorList>
    </citation>
    <scope>NUCLEOTIDE SEQUENCE [LARGE SCALE GENOMIC DNA]</scope>
</reference>
<dbReference type="InterPro" id="IPR003598">
    <property type="entry name" value="Ig_sub2"/>
</dbReference>
<dbReference type="SMART" id="SM00409">
    <property type="entry name" value="IG"/>
    <property type="match status" value="4"/>
</dbReference>
<feature type="chain" id="PRO_5015976507" evidence="3">
    <location>
        <begin position="18"/>
        <end position="434"/>
    </location>
</feature>
<dbReference type="PANTHER" id="PTHR11481">
    <property type="entry name" value="IMMUNOGLOBULIN FC RECEPTOR"/>
    <property type="match status" value="1"/>
</dbReference>
<dbReference type="PANTHER" id="PTHR11481:SF64">
    <property type="entry name" value="FC RECEPTOR-LIKE PROTEIN 4"/>
    <property type="match status" value="1"/>
</dbReference>
<dbReference type="SUPFAM" id="SSF48726">
    <property type="entry name" value="Immunoglobulin"/>
    <property type="match status" value="3"/>
</dbReference>
<keyword evidence="2" id="KW-1015">Disulfide bond</keyword>
<dbReference type="GO" id="GO:0004888">
    <property type="term" value="F:transmembrane signaling receptor activity"/>
    <property type="evidence" value="ECO:0007669"/>
    <property type="project" value="TreeGrafter"/>
</dbReference>
<gene>
    <name evidence="5" type="ORF">SMAX5B_004433</name>
</gene>
<dbReference type="AlphaFoldDB" id="A0A2U9B078"/>
<dbReference type="InterPro" id="IPR003599">
    <property type="entry name" value="Ig_sub"/>
</dbReference>
<dbReference type="Proteomes" id="UP000246464">
    <property type="component" value="Chromosome 2"/>
</dbReference>
<dbReference type="InterPro" id="IPR036179">
    <property type="entry name" value="Ig-like_dom_sf"/>
</dbReference>
<feature type="signal peptide" evidence="3">
    <location>
        <begin position="1"/>
        <end position="17"/>
    </location>
</feature>
<keyword evidence="6" id="KW-1185">Reference proteome</keyword>
<keyword evidence="5" id="KW-0675">Receptor</keyword>
<dbReference type="SMART" id="SM00408">
    <property type="entry name" value="IGc2"/>
    <property type="match status" value="2"/>
</dbReference>
<dbReference type="GO" id="GO:0006955">
    <property type="term" value="P:immune response"/>
    <property type="evidence" value="ECO:0007669"/>
    <property type="project" value="TreeGrafter"/>
</dbReference>
<dbReference type="InterPro" id="IPR007110">
    <property type="entry name" value="Ig-like_dom"/>
</dbReference>
<protein>
    <submittedName>
        <fullName evidence="5">Putative Fc receptor-like protein 4</fullName>
    </submittedName>
</protein>
<evidence type="ECO:0000256" key="1">
    <source>
        <dbReference type="ARBA" id="ARBA00022729"/>
    </source>
</evidence>